<keyword evidence="8" id="KW-0378">Hydrolase</keyword>
<dbReference type="STRING" id="318464.IO99_10285"/>
<keyword evidence="11" id="KW-1185">Reference proteome</keyword>
<dbReference type="MEROPS" id="M29.002"/>
<comment type="cofactor">
    <cofactor evidence="3">
        <name>Zn(2+)</name>
        <dbReference type="ChEBI" id="CHEBI:29105"/>
    </cofactor>
</comment>
<accession>A0A084JBC7</accession>
<keyword evidence="5" id="KW-0031">Aminopeptidase</keyword>
<dbReference type="Pfam" id="PF02073">
    <property type="entry name" value="Peptidase_M29"/>
    <property type="match status" value="1"/>
</dbReference>
<evidence type="ECO:0000256" key="7">
    <source>
        <dbReference type="ARBA" id="ARBA00022723"/>
    </source>
</evidence>
<evidence type="ECO:0000256" key="6">
    <source>
        <dbReference type="ARBA" id="ARBA00022670"/>
    </source>
</evidence>
<evidence type="ECO:0000313" key="10">
    <source>
        <dbReference type="EMBL" id="KEZ86261.1"/>
    </source>
</evidence>
<name>A0A084JBC7_9CLOT</name>
<evidence type="ECO:0000256" key="9">
    <source>
        <dbReference type="ARBA" id="ARBA00023049"/>
    </source>
</evidence>
<comment type="caution">
    <text evidence="10">The sequence shown here is derived from an EMBL/GenBank/DDBJ whole genome shotgun (WGS) entry which is preliminary data.</text>
</comment>
<evidence type="ECO:0000256" key="5">
    <source>
        <dbReference type="ARBA" id="ARBA00022438"/>
    </source>
</evidence>
<reference evidence="10 11" key="1">
    <citation type="submission" date="2014-07" db="EMBL/GenBank/DDBJ databases">
        <title>Draft genome of Clostridium sulfidigenes 113A isolated from sediments associated with methane hydrate from Krishna Godavari basin.</title>
        <authorList>
            <person name="Honkalas V.S."/>
            <person name="Dabir A.P."/>
            <person name="Arora P."/>
            <person name="Dhakephalkar P.K."/>
        </authorList>
    </citation>
    <scope>NUCLEOTIDE SEQUENCE [LARGE SCALE GENOMIC DNA]</scope>
    <source>
        <strain evidence="10 11">113A</strain>
    </source>
</reference>
<dbReference type="RefSeq" id="WP_035132905.1">
    <property type="nucleotide sequence ID" value="NZ_JPMD01000024.1"/>
</dbReference>
<dbReference type="Gene3D" id="3.40.1830.10">
    <property type="entry name" value="Thermophilic metalloprotease (M29)"/>
    <property type="match status" value="1"/>
</dbReference>
<dbReference type="PANTHER" id="PTHR34448">
    <property type="entry name" value="AMINOPEPTIDASE"/>
    <property type="match status" value="1"/>
</dbReference>
<dbReference type="GO" id="GO:0006508">
    <property type="term" value="P:proteolysis"/>
    <property type="evidence" value="ECO:0007669"/>
    <property type="project" value="UniProtKB-KW"/>
</dbReference>
<dbReference type="GO" id="GO:0004177">
    <property type="term" value="F:aminopeptidase activity"/>
    <property type="evidence" value="ECO:0007669"/>
    <property type="project" value="UniProtKB-KW"/>
</dbReference>
<dbReference type="InterPro" id="IPR000787">
    <property type="entry name" value="Peptidase_M29"/>
</dbReference>
<evidence type="ECO:0000256" key="1">
    <source>
        <dbReference type="ARBA" id="ARBA00001941"/>
    </source>
</evidence>
<dbReference type="PRINTS" id="PR00919">
    <property type="entry name" value="THERMOPTASE"/>
</dbReference>
<keyword evidence="9" id="KW-0482">Metalloprotease</keyword>
<proteinExistence type="inferred from homology"/>
<dbReference type="GO" id="GO:0008237">
    <property type="term" value="F:metallopeptidase activity"/>
    <property type="evidence" value="ECO:0007669"/>
    <property type="project" value="UniProtKB-KW"/>
</dbReference>
<dbReference type="PANTHER" id="PTHR34448:SF3">
    <property type="entry name" value="AMINOPEPTIDASE AMPS"/>
    <property type="match status" value="1"/>
</dbReference>
<evidence type="ECO:0000313" key="11">
    <source>
        <dbReference type="Proteomes" id="UP000028542"/>
    </source>
</evidence>
<gene>
    <name evidence="10" type="ORF">IO99_10285</name>
</gene>
<organism evidence="10 11">
    <name type="scientific">Clostridium sulfidigenes</name>
    <dbReference type="NCBI Taxonomy" id="318464"/>
    <lineage>
        <taxon>Bacteria</taxon>
        <taxon>Bacillati</taxon>
        <taxon>Bacillota</taxon>
        <taxon>Clostridia</taxon>
        <taxon>Eubacteriales</taxon>
        <taxon>Clostridiaceae</taxon>
        <taxon>Clostridium</taxon>
    </lineage>
</organism>
<dbReference type="eggNOG" id="COG2309">
    <property type="taxonomic scope" value="Bacteria"/>
</dbReference>
<dbReference type="InterPro" id="IPR035097">
    <property type="entry name" value="M29_N-terminal"/>
</dbReference>
<evidence type="ECO:0000256" key="4">
    <source>
        <dbReference type="ARBA" id="ARBA00008236"/>
    </source>
</evidence>
<evidence type="ECO:0000256" key="2">
    <source>
        <dbReference type="ARBA" id="ARBA00001946"/>
    </source>
</evidence>
<dbReference type="Proteomes" id="UP000028542">
    <property type="component" value="Unassembled WGS sequence"/>
</dbReference>
<comment type="cofactor">
    <cofactor evidence="2">
        <name>Mg(2+)</name>
        <dbReference type="ChEBI" id="CHEBI:18420"/>
    </cofactor>
</comment>
<keyword evidence="6" id="KW-0645">Protease</keyword>
<keyword evidence="7" id="KW-0479">Metal-binding</keyword>
<dbReference type="GO" id="GO:0046872">
    <property type="term" value="F:metal ion binding"/>
    <property type="evidence" value="ECO:0007669"/>
    <property type="project" value="UniProtKB-KW"/>
</dbReference>
<protein>
    <submittedName>
        <fullName evidence="10">Peptidase M29</fullName>
    </submittedName>
</protein>
<dbReference type="AlphaFoldDB" id="A0A084JBC7"/>
<comment type="similarity">
    <text evidence="4">Belongs to the peptidase M29 family.</text>
</comment>
<dbReference type="EMBL" id="JPMD01000024">
    <property type="protein sequence ID" value="KEZ86261.1"/>
    <property type="molecule type" value="Genomic_DNA"/>
</dbReference>
<evidence type="ECO:0000256" key="8">
    <source>
        <dbReference type="ARBA" id="ARBA00022801"/>
    </source>
</evidence>
<comment type="cofactor">
    <cofactor evidence="1">
        <name>Co(2+)</name>
        <dbReference type="ChEBI" id="CHEBI:48828"/>
    </cofactor>
</comment>
<dbReference type="SUPFAM" id="SSF144052">
    <property type="entry name" value="Thermophilic metalloprotease-like"/>
    <property type="match status" value="1"/>
</dbReference>
<dbReference type="InterPro" id="IPR052170">
    <property type="entry name" value="M29_Exopeptidase"/>
</dbReference>
<evidence type="ECO:0000256" key="3">
    <source>
        <dbReference type="ARBA" id="ARBA00001947"/>
    </source>
</evidence>
<sequence length="411" mass="46021">MKINDELLRKYAKLSVSIGVNVQPNQILVIKSPVECVNFTRMIVDEAYKIGAKEVVVHWSDEECAKLKYLNSPIDVFESYPDWMKESMLTYAKEGACFLSISASNPELLKDVDPKKIAAAQKSSSIATREFSERLMSNKNSWSIIALPTKGWATKVFPNLSEDEAINKLWENIFNIVRVDQENPVKAWEYHKKNLIEKINYLNEKSFKCLHYTNSLGTDLNLELVDNHLWIGGAEYTPEGIEFIANMPTEEIFSMPKKTGVNGKVFSSKPLNYGGNLINNFSLTFKDGRVVDFEAKEGYESLKSLIETDEGSHFLGEVALVPFNSPISNSNIVFFNTLYDENASCHLALGKAYNLCVKDGSNKTTEEVLALGGNDSLTHVDFMIGTSDLNITGIGFDDSKTPIFIDGNWAI</sequence>